<dbReference type="InterPro" id="IPR011662">
    <property type="entry name" value="Secretin/TonB_short_N"/>
</dbReference>
<evidence type="ECO:0000256" key="1">
    <source>
        <dbReference type="ARBA" id="ARBA00004571"/>
    </source>
</evidence>
<evidence type="ECO:0000256" key="3">
    <source>
        <dbReference type="ARBA" id="ARBA00022448"/>
    </source>
</evidence>
<feature type="region of interest" description="Disordered" evidence="14">
    <location>
        <begin position="1"/>
        <end position="25"/>
    </location>
</feature>
<dbReference type="InterPro" id="IPR000531">
    <property type="entry name" value="Beta-barrel_TonB"/>
</dbReference>
<sequence>MKRSKGDSRMENGMAKQTPHDGLKTASAGITAPAHINKGRAQANTLNPMPKVRKLHSALRNLYRRDHSSLVLLTASLASAMTFPLQAAELNTQLPTAKESSGSVVPMNIDIPSQPLSAALKQLAISTGISVSFDSNIATGKTAPAVKGRMSANDALKKLLAGSGLESEMEDGSAVVIAGMASPEDIDFKVDSVEVRAKRFYEIGPLGGTGLTKEQIPGNVQTLTAKDIQDAHALSMADLMNSRLQSVNVNDYQGNPFQMDVQYRGFTAGPQIGTPQGLSVFFDGIRVNEPFGDVVNWDMIPMNALASFDVFPGSNPIFGLGTLGGALSMKTKDGFNNTKVNAEVLTGSFGRRQLQAEGGWNNGTVAGFAAANIFLEDGWRDNSPSRVNQVFTKGSYRGDKLDLNLSTLVVWNDLTGNGMLPSEMYAQDRSSVFTSPDTTDNRLWQFQLSGSYFVNDNFSITGQAYRRNSKRKQKNADVYTEYDDSFVRRKLEEGEQYTCLFDGTNAYELPDYYVVDIPNNDISQSPFFMEFLMNGGDAAAALASAGVEKNATLTNTEQGADYVAYAASVFNNWKNWKQALMYEAQSDLTLPELEPAPVTDYTNWEQGSSANIYNTFNPNNISFSGGVLDPWSAFVSNYYYTPDGTKHLVLITAPTNLANCSSSYEESYKDILAVRDPTTGNPLMVDGANAVGGQQPGVVEGTPTAVITNTQINQVTDGASMQFNWNYEKHKFMVGASVDMPSATYKSGQMLGLFDAERDGYLDASQIRDQYAAASVEVSNANFKGHQVTKSIYASETWTPIETLSITGALRYNDTKGKNKIASRTYGSYVWDLAQFEALPDQYNLCINGECPTTGYKIPDLSRLQNKPETEKFSYYSLNPSLGATWQATPELNVYGNVSQGTRVPSVVELGCAFDHTLIEYPNGGDPYYVPRSLAENRACSLPTTLSGDPYLPQIKATTFDLGMRGRFNDNVEWNFGVYRTDLRDDIYMIGYPGNRNFFDTVGDTRRQGLEAGITAAFEKWRLRLNYALTEATFQDSFWMPANDNSSSVEEYFGNYSYSRRIQVKPGNRMPGVPLHNFNATLSYQITPKWQVGLTAVAHSFSFVRGNENNKHRQGEVIYDTIPYENRTVARQATSPGTTPGYLMLNFNTSYRLNSEWTLGLRVNNLLDKEYFTAGQLGRNPFSPSINGAIGPDGYNHNSNDWLMTNFLAPGAPRAAWISLSYSFDPRK</sequence>
<evidence type="ECO:0000256" key="4">
    <source>
        <dbReference type="ARBA" id="ARBA00022452"/>
    </source>
</evidence>
<dbReference type="GO" id="GO:0015344">
    <property type="term" value="F:siderophore uptake transmembrane transporter activity"/>
    <property type="evidence" value="ECO:0007669"/>
    <property type="project" value="TreeGrafter"/>
</dbReference>
<dbReference type="Gene3D" id="3.55.50.30">
    <property type="match status" value="1"/>
</dbReference>
<dbReference type="PROSITE" id="PS52016">
    <property type="entry name" value="TONB_DEPENDENT_REC_3"/>
    <property type="match status" value="1"/>
</dbReference>
<keyword evidence="17" id="KW-1185">Reference proteome</keyword>
<keyword evidence="5" id="KW-0410">Iron transport</keyword>
<keyword evidence="7" id="KW-0408">Iron</keyword>
<keyword evidence="8 13" id="KW-0798">TonB box</keyword>
<dbReference type="Pfam" id="PF00593">
    <property type="entry name" value="TonB_dep_Rec_b-barrel"/>
    <property type="match status" value="1"/>
</dbReference>
<keyword evidence="5" id="KW-0406">Ion transport</keyword>
<evidence type="ECO:0000256" key="9">
    <source>
        <dbReference type="ARBA" id="ARBA00023136"/>
    </source>
</evidence>
<dbReference type="InterPro" id="IPR039426">
    <property type="entry name" value="TonB-dep_rcpt-like"/>
</dbReference>
<dbReference type="Gene3D" id="2.170.130.10">
    <property type="entry name" value="TonB-dependent receptor, plug domain"/>
    <property type="match status" value="1"/>
</dbReference>
<evidence type="ECO:0000256" key="10">
    <source>
        <dbReference type="ARBA" id="ARBA00023170"/>
    </source>
</evidence>
<evidence type="ECO:0000256" key="11">
    <source>
        <dbReference type="ARBA" id="ARBA00023237"/>
    </source>
</evidence>
<evidence type="ECO:0000256" key="8">
    <source>
        <dbReference type="ARBA" id="ARBA00023077"/>
    </source>
</evidence>
<dbReference type="Pfam" id="PF07715">
    <property type="entry name" value="Plug"/>
    <property type="match status" value="1"/>
</dbReference>
<evidence type="ECO:0000256" key="13">
    <source>
        <dbReference type="RuleBase" id="RU003357"/>
    </source>
</evidence>
<evidence type="ECO:0000256" key="12">
    <source>
        <dbReference type="PROSITE-ProRule" id="PRU01360"/>
    </source>
</evidence>
<evidence type="ECO:0000313" key="17">
    <source>
        <dbReference type="Proteomes" id="UP000198305"/>
    </source>
</evidence>
<dbReference type="InterPro" id="IPR036942">
    <property type="entry name" value="Beta-barrel_TonB_sf"/>
</dbReference>
<keyword evidence="10 16" id="KW-0675">Receptor</keyword>
<dbReference type="Gene3D" id="2.40.170.20">
    <property type="entry name" value="TonB-dependent receptor, beta-barrel domain"/>
    <property type="match status" value="2"/>
</dbReference>
<keyword evidence="11 12" id="KW-0998">Cell outer membrane</keyword>
<organism evidence="16 17">
    <name type="scientific">Methylobacillus rhizosphaerae</name>
    <dbReference type="NCBI Taxonomy" id="551994"/>
    <lineage>
        <taxon>Bacteria</taxon>
        <taxon>Pseudomonadati</taxon>
        <taxon>Pseudomonadota</taxon>
        <taxon>Betaproteobacteria</taxon>
        <taxon>Nitrosomonadales</taxon>
        <taxon>Methylophilaceae</taxon>
        <taxon>Methylobacillus</taxon>
    </lineage>
</organism>
<accession>A0A238ZLX8</accession>
<evidence type="ECO:0000256" key="14">
    <source>
        <dbReference type="SAM" id="MobiDB-lite"/>
    </source>
</evidence>
<dbReference type="SMART" id="SM00965">
    <property type="entry name" value="STN"/>
    <property type="match status" value="1"/>
</dbReference>
<dbReference type="AlphaFoldDB" id="A0A238ZLX8"/>
<dbReference type="GO" id="GO:0044718">
    <property type="term" value="P:siderophore transmembrane transport"/>
    <property type="evidence" value="ECO:0007669"/>
    <property type="project" value="TreeGrafter"/>
</dbReference>
<keyword evidence="9 12" id="KW-0472">Membrane</keyword>
<evidence type="ECO:0000256" key="2">
    <source>
        <dbReference type="ARBA" id="ARBA00009810"/>
    </source>
</evidence>
<dbReference type="InterPro" id="IPR037066">
    <property type="entry name" value="Plug_dom_sf"/>
</dbReference>
<evidence type="ECO:0000259" key="15">
    <source>
        <dbReference type="SMART" id="SM00965"/>
    </source>
</evidence>
<gene>
    <name evidence="16" type="ORF">SAMN05192560_1363</name>
</gene>
<dbReference type="SUPFAM" id="SSF56935">
    <property type="entry name" value="Porins"/>
    <property type="match status" value="1"/>
</dbReference>
<dbReference type="Proteomes" id="UP000198305">
    <property type="component" value="Unassembled WGS sequence"/>
</dbReference>
<comment type="similarity">
    <text evidence="2 12 13">Belongs to the TonB-dependent receptor family.</text>
</comment>
<evidence type="ECO:0000256" key="7">
    <source>
        <dbReference type="ARBA" id="ARBA00023004"/>
    </source>
</evidence>
<feature type="domain" description="Secretin/TonB short N-terminal" evidence="15">
    <location>
        <begin position="129"/>
        <end position="180"/>
    </location>
</feature>
<keyword evidence="4 12" id="KW-1134">Transmembrane beta strand</keyword>
<protein>
    <submittedName>
        <fullName evidence="16">Outer membrane receptor proteins, mostly Fe transport</fullName>
    </submittedName>
</protein>
<reference evidence="17" key="1">
    <citation type="submission" date="2017-06" db="EMBL/GenBank/DDBJ databases">
        <authorList>
            <person name="Varghese N."/>
            <person name="Submissions S."/>
        </authorList>
    </citation>
    <scope>NUCLEOTIDE SEQUENCE [LARGE SCALE GENOMIC DNA]</scope>
    <source>
        <strain evidence="17">Ca-68</strain>
    </source>
</reference>
<evidence type="ECO:0000313" key="16">
    <source>
        <dbReference type="EMBL" id="SNR84415.1"/>
    </source>
</evidence>
<evidence type="ECO:0000256" key="6">
    <source>
        <dbReference type="ARBA" id="ARBA00022692"/>
    </source>
</evidence>
<evidence type="ECO:0000256" key="5">
    <source>
        <dbReference type="ARBA" id="ARBA00022496"/>
    </source>
</evidence>
<comment type="subcellular location">
    <subcellularLocation>
        <location evidence="1 12">Cell outer membrane</location>
        <topology evidence="1 12">Multi-pass membrane protein</topology>
    </subcellularLocation>
</comment>
<dbReference type="Pfam" id="PF07660">
    <property type="entry name" value="STN"/>
    <property type="match status" value="1"/>
</dbReference>
<dbReference type="PANTHER" id="PTHR30069:SF39">
    <property type="entry name" value="BLL6183 PROTEIN"/>
    <property type="match status" value="1"/>
</dbReference>
<feature type="compositionally biased region" description="Basic and acidic residues" evidence="14">
    <location>
        <begin position="1"/>
        <end position="10"/>
    </location>
</feature>
<keyword evidence="3 12" id="KW-0813">Transport</keyword>
<proteinExistence type="inferred from homology"/>
<keyword evidence="6 12" id="KW-0812">Transmembrane</keyword>
<name>A0A238ZLX8_9PROT</name>
<dbReference type="GO" id="GO:0009279">
    <property type="term" value="C:cell outer membrane"/>
    <property type="evidence" value="ECO:0007669"/>
    <property type="project" value="UniProtKB-SubCell"/>
</dbReference>
<dbReference type="InterPro" id="IPR012910">
    <property type="entry name" value="Plug_dom"/>
</dbReference>
<dbReference type="PANTHER" id="PTHR30069">
    <property type="entry name" value="TONB-DEPENDENT OUTER MEMBRANE RECEPTOR"/>
    <property type="match status" value="1"/>
</dbReference>
<dbReference type="EMBL" id="FZOA01000005">
    <property type="protein sequence ID" value="SNR84415.1"/>
    <property type="molecule type" value="Genomic_DNA"/>
</dbReference>